<dbReference type="PANTHER" id="PTHR30573">
    <property type="entry name" value="QUINOLINATE SYNTHETASE A"/>
    <property type="match status" value="1"/>
</dbReference>
<comment type="subcellular location">
    <subcellularLocation>
        <location evidence="13">Cytoplasm</location>
    </subcellularLocation>
</comment>
<evidence type="ECO:0000313" key="14">
    <source>
        <dbReference type="EMBL" id="KWW15887.1"/>
    </source>
</evidence>
<dbReference type="GO" id="GO:0034628">
    <property type="term" value="P:'de novo' NAD+ biosynthetic process from L-aspartate"/>
    <property type="evidence" value="ECO:0007669"/>
    <property type="project" value="TreeGrafter"/>
</dbReference>
<keyword evidence="9 13" id="KW-0408">Iron</keyword>
<keyword evidence="6 13" id="KW-0662">Pyridine nucleotide biosynthesis</keyword>
<feature type="binding site" evidence="13">
    <location>
        <position position="320"/>
    </location>
    <ligand>
        <name>[4Fe-4S] cluster</name>
        <dbReference type="ChEBI" id="CHEBI:49883"/>
    </ligand>
</feature>
<evidence type="ECO:0000256" key="12">
    <source>
        <dbReference type="ARBA" id="ARBA00073059"/>
    </source>
</evidence>
<accession>A0A109MUY1</accession>
<evidence type="ECO:0000256" key="4">
    <source>
        <dbReference type="ARBA" id="ARBA00022485"/>
    </source>
</evidence>
<keyword evidence="15" id="KW-1185">Reference proteome</keyword>
<evidence type="ECO:0000256" key="10">
    <source>
        <dbReference type="ARBA" id="ARBA00023014"/>
    </source>
</evidence>
<keyword evidence="10 13" id="KW-0411">Iron-sulfur</keyword>
<evidence type="ECO:0000256" key="3">
    <source>
        <dbReference type="ARBA" id="ARBA00012669"/>
    </source>
</evidence>
<dbReference type="EMBL" id="LNNH01000038">
    <property type="protein sequence ID" value="KWW15887.1"/>
    <property type="molecule type" value="Genomic_DNA"/>
</dbReference>
<dbReference type="SUPFAM" id="SSF142754">
    <property type="entry name" value="NadA-like"/>
    <property type="match status" value="1"/>
</dbReference>
<feature type="binding site" evidence="13">
    <location>
        <position position="63"/>
    </location>
    <ligand>
        <name>iminosuccinate</name>
        <dbReference type="ChEBI" id="CHEBI:77875"/>
    </ligand>
</feature>
<dbReference type="PANTHER" id="PTHR30573:SF0">
    <property type="entry name" value="QUINOLINATE SYNTHASE, CHLOROPLASTIC"/>
    <property type="match status" value="1"/>
</dbReference>
<comment type="caution">
    <text evidence="14">The sequence shown here is derived from an EMBL/GenBank/DDBJ whole genome shotgun (WGS) entry which is preliminary data.</text>
</comment>
<dbReference type="Pfam" id="PF02445">
    <property type="entry name" value="NadA"/>
    <property type="match status" value="1"/>
</dbReference>
<dbReference type="UniPathway" id="UPA00253">
    <property type="reaction ID" value="UER00327"/>
</dbReference>
<evidence type="ECO:0000313" key="15">
    <source>
        <dbReference type="Proteomes" id="UP000064189"/>
    </source>
</evidence>
<sequence length="368" mass="41355">MNILEMAGTARNVLPEKYKTMTVEDIEKTVLAIKRRLGNRLYIPGHHYQREEVIRFSDVTGDSLQLAQLSAQNREADYIVFCGVHFMAETADILTEEGQTVILPDMRAGCSMADMADIDQTERAWTKLQELFGDSILPLTYVNSTAAIKAFVGKNGGATVTSSNAQEMVSWALEQKERILFLPDQHLGRNTAFDIGIPLEEMAVWDPHKEELIHEGERKDLKVLLWKGHCSVHENFTTANIEALRKEQPAMNIIVHPECRREVVAMSDYAGSTSYIIDMIEKAQAGSSWAIGTEMNLVKRLIANNPDKQIISLNPNMCPCLTMNRIDLPHLLWALESIEADQIINPIKVEKKIAADAILALNRMLERA</sequence>
<dbReference type="GO" id="GO:0046872">
    <property type="term" value="F:metal ion binding"/>
    <property type="evidence" value="ECO:0007669"/>
    <property type="project" value="UniProtKB-KW"/>
</dbReference>
<dbReference type="FunFam" id="3.40.50.10800:FF:000001">
    <property type="entry name" value="Quinolinate synthase A"/>
    <property type="match status" value="1"/>
</dbReference>
<evidence type="ECO:0000256" key="1">
    <source>
        <dbReference type="ARBA" id="ARBA00003791"/>
    </source>
</evidence>
<name>A0A109MUY1_9BACI</name>
<comment type="catalytic activity">
    <reaction evidence="11">
        <text>iminosuccinate + dihydroxyacetone phosphate = quinolinate + phosphate + 2 H2O + H(+)</text>
        <dbReference type="Rhea" id="RHEA:25888"/>
        <dbReference type="ChEBI" id="CHEBI:15377"/>
        <dbReference type="ChEBI" id="CHEBI:15378"/>
        <dbReference type="ChEBI" id="CHEBI:29959"/>
        <dbReference type="ChEBI" id="CHEBI:43474"/>
        <dbReference type="ChEBI" id="CHEBI:57642"/>
        <dbReference type="ChEBI" id="CHEBI:77875"/>
        <dbReference type="EC" id="2.5.1.72"/>
    </reaction>
    <physiologicalReaction direction="left-to-right" evidence="11">
        <dbReference type="Rhea" id="RHEA:25889"/>
    </physiologicalReaction>
</comment>
<gene>
    <name evidence="13" type="primary">nadA</name>
    <name evidence="14" type="ORF">AS888_07520</name>
</gene>
<evidence type="ECO:0000256" key="9">
    <source>
        <dbReference type="ARBA" id="ARBA00023004"/>
    </source>
</evidence>
<dbReference type="InterPro" id="IPR003473">
    <property type="entry name" value="NadA"/>
</dbReference>
<feature type="binding site" evidence="13">
    <location>
        <begin position="141"/>
        <end position="143"/>
    </location>
    <ligand>
        <name>iminosuccinate</name>
        <dbReference type="ChEBI" id="CHEBI:77875"/>
    </ligand>
</feature>
<evidence type="ECO:0000256" key="2">
    <source>
        <dbReference type="ARBA" id="ARBA00005065"/>
    </source>
</evidence>
<dbReference type="GO" id="GO:0051539">
    <property type="term" value="F:4 iron, 4 sulfur cluster binding"/>
    <property type="evidence" value="ECO:0007669"/>
    <property type="project" value="UniProtKB-KW"/>
</dbReference>
<dbReference type="InterPro" id="IPR036094">
    <property type="entry name" value="NadA_sf"/>
</dbReference>
<dbReference type="NCBIfam" id="NF006880">
    <property type="entry name" value="PRK09375.2-1"/>
    <property type="match status" value="1"/>
</dbReference>
<proteinExistence type="inferred from homology"/>
<comment type="pathway">
    <text evidence="2 13">Cofactor biosynthesis; NAD(+) biosynthesis; quinolinate from iminoaspartate: step 1/1.</text>
</comment>
<feature type="binding site" evidence="13">
    <location>
        <position position="110"/>
    </location>
    <ligand>
        <name>[4Fe-4S] cluster</name>
        <dbReference type="ChEBI" id="CHEBI:49883"/>
    </ligand>
</feature>
<evidence type="ECO:0000256" key="11">
    <source>
        <dbReference type="ARBA" id="ARBA00050125"/>
    </source>
</evidence>
<dbReference type="HAMAP" id="MF_00569">
    <property type="entry name" value="NadA_type3"/>
    <property type="match status" value="1"/>
</dbReference>
<protein>
    <recommendedName>
        <fullName evidence="12 13">Quinolinate synthase</fullName>
        <ecNumber evidence="3 13">2.5.1.72</ecNumber>
    </recommendedName>
</protein>
<dbReference type="Proteomes" id="UP000064189">
    <property type="component" value="Unassembled WGS sequence"/>
</dbReference>
<dbReference type="EC" id="2.5.1.72" evidence="3 13"/>
<feature type="binding site" evidence="13">
    <location>
        <position position="162"/>
    </location>
    <ligand>
        <name>iminosuccinate</name>
        <dbReference type="ChEBI" id="CHEBI:77875"/>
    </ligand>
</feature>
<feature type="binding site" evidence="13">
    <location>
        <begin position="256"/>
        <end position="258"/>
    </location>
    <ligand>
        <name>iminosuccinate</name>
        <dbReference type="ChEBI" id="CHEBI:77875"/>
    </ligand>
</feature>
<evidence type="ECO:0000256" key="13">
    <source>
        <dbReference type="HAMAP-Rule" id="MF_00569"/>
    </source>
</evidence>
<dbReference type="NCBIfam" id="TIGR00550">
    <property type="entry name" value="nadA"/>
    <property type="match status" value="1"/>
</dbReference>
<keyword evidence="8 13" id="KW-0479">Metal-binding</keyword>
<dbReference type="RefSeq" id="WP_061143466.1">
    <property type="nucleotide sequence ID" value="NZ_LNNH01000038.1"/>
</dbReference>
<dbReference type="InterPro" id="IPR023515">
    <property type="entry name" value="Quinolinate_synth_A_type3"/>
</dbReference>
<comment type="similarity">
    <text evidence="13">Belongs to the quinolinate synthase family. Type 3 subfamily.</text>
</comment>
<dbReference type="Gene3D" id="3.40.50.10800">
    <property type="entry name" value="NadA-like"/>
    <property type="match status" value="3"/>
</dbReference>
<evidence type="ECO:0000256" key="6">
    <source>
        <dbReference type="ARBA" id="ARBA00022642"/>
    </source>
</evidence>
<dbReference type="GO" id="GO:0005829">
    <property type="term" value="C:cytosol"/>
    <property type="evidence" value="ECO:0007669"/>
    <property type="project" value="TreeGrafter"/>
</dbReference>
<feature type="binding site" evidence="13">
    <location>
        <position position="46"/>
    </location>
    <ligand>
        <name>iminosuccinate</name>
        <dbReference type="ChEBI" id="CHEBI:77875"/>
    </ligand>
</feature>
<organism evidence="14 15">
    <name type="scientific">Peribacillus simplex</name>
    <dbReference type="NCBI Taxonomy" id="1478"/>
    <lineage>
        <taxon>Bacteria</taxon>
        <taxon>Bacillati</taxon>
        <taxon>Bacillota</taxon>
        <taxon>Bacilli</taxon>
        <taxon>Bacillales</taxon>
        <taxon>Bacillaceae</taxon>
        <taxon>Peribacillus</taxon>
    </lineage>
</organism>
<dbReference type="AlphaFoldDB" id="A0A109MUY1"/>
<reference evidence="14 15" key="1">
    <citation type="submission" date="2015-11" db="EMBL/GenBank/DDBJ databases">
        <title>Genome Sequence of Bacillus simplex strain VanAntwerpen2.</title>
        <authorList>
            <person name="Couger M.B."/>
        </authorList>
    </citation>
    <scope>NUCLEOTIDE SEQUENCE [LARGE SCALE GENOMIC DNA]</scope>
    <source>
        <strain evidence="14 15">VanAntwerpen02</strain>
    </source>
</reference>
<dbReference type="GO" id="GO:0008987">
    <property type="term" value="F:quinolinate synthetase A activity"/>
    <property type="evidence" value="ECO:0007669"/>
    <property type="project" value="UniProtKB-UniRule"/>
</dbReference>
<keyword evidence="5 13" id="KW-0963">Cytoplasm</keyword>
<feature type="binding site" evidence="13">
    <location>
        <position position="230"/>
    </location>
    <ligand>
        <name>[4Fe-4S] cluster</name>
        <dbReference type="ChEBI" id="CHEBI:49883"/>
    </ligand>
</feature>
<feature type="binding site" evidence="13">
    <location>
        <position position="273"/>
    </location>
    <ligand>
        <name>iminosuccinate</name>
        <dbReference type="ChEBI" id="CHEBI:77875"/>
    </ligand>
</feature>
<comment type="cofactor">
    <cofactor evidence="13">
        <name>[4Fe-4S] cluster</name>
        <dbReference type="ChEBI" id="CHEBI:49883"/>
    </cofactor>
    <text evidence="13">Binds 1 [4Fe-4S] cluster per subunit.</text>
</comment>
<evidence type="ECO:0000256" key="8">
    <source>
        <dbReference type="ARBA" id="ARBA00022723"/>
    </source>
</evidence>
<dbReference type="NCBIfam" id="NF006883">
    <property type="entry name" value="PRK09375.2-4"/>
    <property type="match status" value="1"/>
</dbReference>
<keyword evidence="4 13" id="KW-0004">4Fe-4S</keyword>
<keyword evidence="7 13" id="KW-0808">Transferase</keyword>
<evidence type="ECO:0000256" key="5">
    <source>
        <dbReference type="ARBA" id="ARBA00022490"/>
    </source>
</evidence>
<comment type="function">
    <text evidence="1 13">Catalyzes the condensation of iminoaspartate with dihydroxyacetone phosphate to form quinolinate.</text>
</comment>
<evidence type="ECO:0000256" key="7">
    <source>
        <dbReference type="ARBA" id="ARBA00022679"/>
    </source>
</evidence>